<evidence type="ECO:0000313" key="4">
    <source>
        <dbReference type="Proteomes" id="UP000030104"/>
    </source>
</evidence>
<protein>
    <submittedName>
        <fullName evidence="3">Esterase, SGNH hydrolase-type</fullName>
    </submittedName>
</protein>
<dbReference type="InterPro" id="IPR013830">
    <property type="entry name" value="SGNH_hydro"/>
</dbReference>
<dbReference type="OrthoDB" id="6123at2759"/>
<feature type="domain" description="SGNH hydrolase-type esterase" evidence="2">
    <location>
        <begin position="149"/>
        <end position="320"/>
    </location>
</feature>
<evidence type="ECO:0000256" key="1">
    <source>
        <dbReference type="ARBA" id="ARBA00022729"/>
    </source>
</evidence>
<accession>A0A0A2LEU9</accession>
<keyword evidence="3" id="KW-0378">Hydrolase</keyword>
<dbReference type="SUPFAM" id="SSF69318">
    <property type="entry name" value="Integrin alpha N-terminal domain"/>
    <property type="match status" value="1"/>
</dbReference>
<dbReference type="GO" id="GO:0004622">
    <property type="term" value="F:phosphatidylcholine lysophospholipase activity"/>
    <property type="evidence" value="ECO:0007669"/>
    <property type="project" value="TreeGrafter"/>
</dbReference>
<comment type="caution">
    <text evidence="3">The sequence shown here is derived from an EMBL/GenBank/DDBJ whole genome shotgun (WGS) entry which is preliminary data.</text>
</comment>
<keyword evidence="4" id="KW-1185">Reference proteome</keyword>
<dbReference type="STRING" id="40296.A0A0A2LEU9"/>
<dbReference type="InterPro" id="IPR036514">
    <property type="entry name" value="SGNH_hydro_sf"/>
</dbReference>
<dbReference type="AlphaFoldDB" id="A0A0A2LEU9"/>
<dbReference type="Pfam" id="PF13517">
    <property type="entry name" value="FG-GAP_3"/>
    <property type="match status" value="2"/>
</dbReference>
<dbReference type="PANTHER" id="PTHR30383">
    <property type="entry name" value="THIOESTERASE 1/PROTEASE 1/LYSOPHOSPHOLIPASE L1"/>
    <property type="match status" value="1"/>
</dbReference>
<dbReference type="CDD" id="cd01833">
    <property type="entry name" value="XynB_like"/>
    <property type="match status" value="1"/>
</dbReference>
<dbReference type="PANTHER" id="PTHR30383:SF5">
    <property type="entry name" value="SGNH HYDROLASE-TYPE ESTERASE DOMAIN-CONTAINING PROTEIN"/>
    <property type="match status" value="1"/>
</dbReference>
<reference evidence="3 4" key="1">
    <citation type="journal article" date="2015" name="Mol. Plant Microbe Interact.">
        <title>Genome, transcriptome, and functional analyses of Penicillium expansum provide new insights into secondary metabolism and pathogenicity.</title>
        <authorList>
            <person name="Ballester A.R."/>
            <person name="Marcet-Houben M."/>
            <person name="Levin E."/>
            <person name="Sela N."/>
            <person name="Selma-Lazaro C."/>
            <person name="Carmona L."/>
            <person name="Wisniewski M."/>
            <person name="Droby S."/>
            <person name="Gonzalez-Candelas L."/>
            <person name="Gabaldon T."/>
        </authorList>
    </citation>
    <scope>NUCLEOTIDE SEQUENCE [LARGE SCALE GENOMIC DNA]</scope>
    <source>
        <strain evidence="3 4">PHI-1</strain>
    </source>
</reference>
<evidence type="ECO:0000259" key="2">
    <source>
        <dbReference type="Pfam" id="PF13472"/>
    </source>
</evidence>
<proteinExistence type="predicted"/>
<evidence type="ECO:0000313" key="3">
    <source>
        <dbReference type="EMBL" id="KGO77706.1"/>
    </source>
</evidence>
<dbReference type="InterPro" id="IPR051532">
    <property type="entry name" value="Ester_Hydrolysis_Enzymes"/>
</dbReference>
<gene>
    <name evidence="3" type="ORF">PITC_010700</name>
</gene>
<dbReference type="EMBL" id="JQGA01000107">
    <property type="protein sequence ID" value="KGO77706.1"/>
    <property type="molecule type" value="Genomic_DNA"/>
</dbReference>
<dbReference type="PhylomeDB" id="A0A0A2LEU9"/>
<organism evidence="3 4">
    <name type="scientific">Penicillium italicum</name>
    <name type="common">Blue mold</name>
    <dbReference type="NCBI Taxonomy" id="40296"/>
    <lineage>
        <taxon>Eukaryota</taxon>
        <taxon>Fungi</taxon>
        <taxon>Dikarya</taxon>
        <taxon>Ascomycota</taxon>
        <taxon>Pezizomycotina</taxon>
        <taxon>Eurotiomycetes</taxon>
        <taxon>Eurotiomycetidae</taxon>
        <taxon>Eurotiales</taxon>
        <taxon>Aspergillaceae</taxon>
        <taxon>Penicillium</taxon>
    </lineage>
</organism>
<dbReference type="SUPFAM" id="SSF52266">
    <property type="entry name" value="SGNH hydrolase"/>
    <property type="match status" value="1"/>
</dbReference>
<sequence length="693" mass="73767">MTHLAVIDGTPERFVVDKYYKDENGNFKKAYKPRGAEMYAAQAPQYAYLNADNYAWYATANYFGQWWGIPDPNIHSVDVEDFMDDSVDDDSKPTNIIPNIFEHPDWDDISTDEAIAFAAGDYTPNGWLQGKNLRMLPLGGKTAPASALDSITNGFGSSDGNGYREDLEKILVNANNRVQMVGSLRSGNMAQNEHEGHNGATIAQIATYTSAYDRRPNVVLLHAGTNDLNAPSEPSTAPQRLDSLVGQLVAALPDAIIIVARIVPSANAGTSNMMPQFNNAITDLMATRVQNGQRIVMVDMPSGVTTADLSDGLHPNDEGYNKMAIKWAIALTAANDRGWIREPVPGQGGGPTTCPHDPTWIPQGEIAHGAGLGPDLFLTVSCASNPISGLCDCQSPATENALTRELLDSKNICDIRTLAFPLAAAVHFVDLNGDGRAEFLYVGNNGDLTAFLNLGGPDNGPNAAKVQWLPSGEIGHGINIPRRSVQFADLNGDGRAEYLRVNDNGSIEAWLNLGGPDNGPNAAKVRWLEQGTIATGIGKDGAGVRFADLNGDGRAEYLYVHTDGSVEAYLNLGGLDGKESDANVAWLPQGVIATGVGLGRDNVIFADINGDGRADYVAVDRTVGSAQLWLNGGGPDIGPSAAKVVWYPHGTITTGVGGVARGLQFADLNGDGRAEYLDVAFDTSAVRAWLNGC</sequence>
<dbReference type="OMA" id="NICDIRT"/>
<name>A0A0A2LEU9_PENIT</name>
<dbReference type="Proteomes" id="UP000030104">
    <property type="component" value="Unassembled WGS sequence"/>
</dbReference>
<keyword evidence="1" id="KW-0732">Signal</keyword>
<dbReference type="InterPro" id="IPR013517">
    <property type="entry name" value="FG-GAP"/>
</dbReference>
<dbReference type="InterPro" id="IPR028994">
    <property type="entry name" value="Integrin_alpha_N"/>
</dbReference>
<dbReference type="HOGENOM" id="CLU_014085_0_0_1"/>
<dbReference type="Gene3D" id="3.40.50.1110">
    <property type="entry name" value="SGNH hydrolase"/>
    <property type="match status" value="1"/>
</dbReference>
<dbReference type="Pfam" id="PF13472">
    <property type="entry name" value="Lipase_GDSL_2"/>
    <property type="match status" value="1"/>
</dbReference>